<evidence type="ECO:0000313" key="10">
    <source>
        <dbReference type="Proteomes" id="UP000053354"/>
    </source>
</evidence>
<evidence type="ECO:0000256" key="7">
    <source>
        <dbReference type="SAM" id="Phobius"/>
    </source>
</evidence>
<keyword evidence="10" id="KW-1185">Reference proteome</keyword>
<keyword evidence="3" id="KW-0997">Cell inner membrane</keyword>
<reference evidence="9" key="1">
    <citation type="submission" date="2016-10" db="EMBL/GenBank/DDBJ databases">
        <authorList>
            <person name="See-Too W.S."/>
        </authorList>
    </citation>
    <scope>NUCLEOTIDE SEQUENCE</scope>
    <source>
        <strain evidence="9">L10.15</strain>
    </source>
</reference>
<evidence type="ECO:0000259" key="8">
    <source>
        <dbReference type="Pfam" id="PF06808"/>
    </source>
</evidence>
<feature type="transmembrane region" description="Helical" evidence="7">
    <location>
        <begin position="365"/>
        <end position="387"/>
    </location>
</feature>
<keyword evidence="2" id="KW-1003">Cell membrane</keyword>
<dbReference type="InterPro" id="IPR010656">
    <property type="entry name" value="DctM"/>
</dbReference>
<dbReference type="Pfam" id="PF06808">
    <property type="entry name" value="DctM"/>
    <property type="match status" value="1"/>
</dbReference>
<dbReference type="GO" id="GO:0005886">
    <property type="term" value="C:plasma membrane"/>
    <property type="evidence" value="ECO:0007669"/>
    <property type="project" value="UniProtKB-SubCell"/>
</dbReference>
<keyword evidence="5 7" id="KW-1133">Transmembrane helix</keyword>
<name>A0A1B1RZG7_9BACL</name>
<feature type="transmembrane region" description="Helical" evidence="7">
    <location>
        <begin position="318"/>
        <end position="335"/>
    </location>
</feature>
<feature type="transmembrane region" description="Helical" evidence="7">
    <location>
        <begin position="342"/>
        <end position="359"/>
    </location>
</feature>
<evidence type="ECO:0000256" key="2">
    <source>
        <dbReference type="ARBA" id="ARBA00022475"/>
    </source>
</evidence>
<feature type="domain" description="TRAP C4-dicarboxylate transport system permease DctM subunit" evidence="8">
    <location>
        <begin position="5"/>
        <end position="423"/>
    </location>
</feature>
<dbReference type="KEGG" id="pll:I858_004700"/>
<feature type="transmembrane region" description="Helical" evidence="7">
    <location>
        <begin position="133"/>
        <end position="156"/>
    </location>
</feature>
<feature type="transmembrane region" description="Helical" evidence="7">
    <location>
        <begin position="246"/>
        <end position="265"/>
    </location>
</feature>
<sequence length="432" mass="46079">MILMLVTFILVLLSGAPIVFSFAFASLVYIFFGSNLAPDMFAAVLYSGLDSFPLMAIPLFLYAGELMSKGGISKRIVAFSASLVGKVKGFLGIITILASGFFSAVSGSGVATVAAVGGMMIPEMRRANYPAGYAATLTASGAFLGAIIPPSIPMVMYGFISNTSIGDLFVAGIIPGLLFIVGFIIVNQLYVRKFDLTENEESQLIVGNEKRLRKIIVTGKTAFWALLMPVIIIGGIYGGFFTPTESAVVAVVYAVLVSSLIYRELNLSEILEASKISALNTAMLMVTLVFATIFSRLLTIEQIPQSLAAFLLELTDQTWVILLIILLFLTLIGMLMDSVTGVILVTPIVYPILVPIVGLDPVHAGIIVVVTLAVGLITPPMAINLFLAGKIAGATMGSILKYLPGFLFVSFVVIVIVTFVPELVMFIPDLMD</sequence>
<feature type="transmembrane region" description="Helical" evidence="7">
    <location>
        <begin position="277"/>
        <end position="298"/>
    </location>
</feature>
<dbReference type="PANTHER" id="PTHR33362">
    <property type="entry name" value="SIALIC ACID TRAP TRANSPORTER PERMEASE PROTEIN SIAT-RELATED"/>
    <property type="match status" value="1"/>
</dbReference>
<gene>
    <name evidence="9" type="ORF">I858_004700</name>
</gene>
<dbReference type="RefSeq" id="WP_049694471.1">
    <property type="nucleotide sequence ID" value="NZ_CP016540.2"/>
</dbReference>
<evidence type="ECO:0000256" key="1">
    <source>
        <dbReference type="ARBA" id="ARBA00004429"/>
    </source>
</evidence>
<feature type="transmembrane region" description="Helical" evidence="7">
    <location>
        <begin position="399"/>
        <end position="420"/>
    </location>
</feature>
<dbReference type="NCBIfam" id="TIGR00786">
    <property type="entry name" value="dctM"/>
    <property type="match status" value="1"/>
</dbReference>
<evidence type="ECO:0000256" key="4">
    <source>
        <dbReference type="ARBA" id="ARBA00022692"/>
    </source>
</evidence>
<feature type="transmembrane region" description="Helical" evidence="7">
    <location>
        <begin position="168"/>
        <end position="186"/>
    </location>
</feature>
<dbReference type="PIRSF" id="PIRSF006066">
    <property type="entry name" value="HI0050"/>
    <property type="match status" value="1"/>
</dbReference>
<comment type="subcellular location">
    <subcellularLocation>
        <location evidence="1">Cell inner membrane</location>
        <topology evidence="1">Multi-pass membrane protein</topology>
    </subcellularLocation>
</comment>
<dbReference type="EMBL" id="CP016540">
    <property type="protein sequence ID" value="ANU26332.1"/>
    <property type="molecule type" value="Genomic_DNA"/>
</dbReference>
<evidence type="ECO:0000313" key="9">
    <source>
        <dbReference type="EMBL" id="ANU26332.1"/>
    </source>
</evidence>
<protein>
    <recommendedName>
        <fullName evidence="8">TRAP C4-dicarboxylate transport system permease DctM subunit domain-containing protein</fullName>
    </recommendedName>
</protein>
<dbReference type="Proteomes" id="UP000053354">
    <property type="component" value="Chromosome"/>
</dbReference>
<proteinExistence type="predicted"/>
<feature type="transmembrane region" description="Helical" evidence="7">
    <location>
        <begin position="41"/>
        <end position="64"/>
    </location>
</feature>
<organism evidence="9 10">
    <name type="scientific">Planococcus versutus</name>
    <dbReference type="NCBI Taxonomy" id="1302659"/>
    <lineage>
        <taxon>Bacteria</taxon>
        <taxon>Bacillati</taxon>
        <taxon>Bacillota</taxon>
        <taxon>Bacilli</taxon>
        <taxon>Bacillales</taxon>
        <taxon>Caryophanaceae</taxon>
        <taxon>Planococcus</taxon>
    </lineage>
</organism>
<feature type="transmembrane region" description="Helical" evidence="7">
    <location>
        <begin position="221"/>
        <end position="240"/>
    </location>
</feature>
<dbReference type="STRING" id="1302659.I858_004700"/>
<feature type="transmembrane region" description="Helical" evidence="7">
    <location>
        <begin position="104"/>
        <end position="121"/>
    </location>
</feature>
<dbReference type="AlphaFoldDB" id="A0A1B1RZG7"/>
<evidence type="ECO:0000256" key="5">
    <source>
        <dbReference type="ARBA" id="ARBA00022989"/>
    </source>
</evidence>
<evidence type="ECO:0000256" key="3">
    <source>
        <dbReference type="ARBA" id="ARBA00022519"/>
    </source>
</evidence>
<evidence type="ECO:0000256" key="6">
    <source>
        <dbReference type="ARBA" id="ARBA00023136"/>
    </source>
</evidence>
<dbReference type="PANTHER" id="PTHR33362:SF2">
    <property type="entry name" value="TRAP TRANSPORTER LARGE PERMEASE PROTEIN"/>
    <property type="match status" value="1"/>
</dbReference>
<dbReference type="OrthoDB" id="9785600at2"/>
<keyword evidence="4 7" id="KW-0812">Transmembrane</keyword>
<keyword evidence="6 7" id="KW-0472">Membrane</keyword>
<dbReference type="InterPro" id="IPR004681">
    <property type="entry name" value="TRAP_DctM"/>
</dbReference>
<accession>A0A1B1RZG7</accession>
<dbReference type="GO" id="GO:0022857">
    <property type="term" value="F:transmembrane transporter activity"/>
    <property type="evidence" value="ECO:0007669"/>
    <property type="project" value="TreeGrafter"/>
</dbReference>
<feature type="transmembrane region" description="Helical" evidence="7">
    <location>
        <begin position="76"/>
        <end position="98"/>
    </location>
</feature>